<sequence length="78" mass="9284">MAFVRFVLQIMQMFQLWMVFHFCTRICLPDIDKASRLYHEKNGESMENICETLSCSHGFSWINQRFFGLPQLPSTNYV</sequence>
<evidence type="ECO:0000256" key="1">
    <source>
        <dbReference type="SAM" id="SignalP"/>
    </source>
</evidence>
<evidence type="ECO:0000313" key="2">
    <source>
        <dbReference type="EMBL" id="MBA0558776.1"/>
    </source>
</evidence>
<organism evidence="2 3">
    <name type="scientific">Gossypium lobatum</name>
    <dbReference type="NCBI Taxonomy" id="34289"/>
    <lineage>
        <taxon>Eukaryota</taxon>
        <taxon>Viridiplantae</taxon>
        <taxon>Streptophyta</taxon>
        <taxon>Embryophyta</taxon>
        <taxon>Tracheophyta</taxon>
        <taxon>Spermatophyta</taxon>
        <taxon>Magnoliopsida</taxon>
        <taxon>eudicotyledons</taxon>
        <taxon>Gunneridae</taxon>
        <taxon>Pentapetalae</taxon>
        <taxon>rosids</taxon>
        <taxon>malvids</taxon>
        <taxon>Malvales</taxon>
        <taxon>Malvaceae</taxon>
        <taxon>Malvoideae</taxon>
        <taxon>Gossypium</taxon>
    </lineage>
</organism>
<protein>
    <recommendedName>
        <fullName evidence="4">Secreted protein</fullName>
    </recommendedName>
</protein>
<feature type="signal peptide" evidence="1">
    <location>
        <begin position="1"/>
        <end position="25"/>
    </location>
</feature>
<evidence type="ECO:0008006" key="4">
    <source>
        <dbReference type="Google" id="ProtNLM"/>
    </source>
</evidence>
<feature type="chain" id="PRO_5029628227" description="Secreted protein" evidence="1">
    <location>
        <begin position="26"/>
        <end position="78"/>
    </location>
</feature>
<dbReference type="Proteomes" id="UP000593572">
    <property type="component" value="Unassembled WGS sequence"/>
</dbReference>
<gene>
    <name evidence="2" type="ORF">Golob_015780</name>
</gene>
<evidence type="ECO:0000313" key="3">
    <source>
        <dbReference type="Proteomes" id="UP000593572"/>
    </source>
</evidence>
<keyword evidence="1" id="KW-0732">Signal</keyword>
<comment type="caution">
    <text evidence="2">The sequence shown here is derived from an EMBL/GenBank/DDBJ whole genome shotgun (WGS) entry which is preliminary data.</text>
</comment>
<dbReference type="AlphaFoldDB" id="A0A7J8M262"/>
<name>A0A7J8M262_9ROSI</name>
<reference evidence="2 3" key="1">
    <citation type="journal article" date="2019" name="Genome Biol. Evol.">
        <title>Insights into the evolution of the New World diploid cottons (Gossypium, subgenus Houzingenia) based on genome sequencing.</title>
        <authorList>
            <person name="Grover C.E."/>
            <person name="Arick M.A. 2nd"/>
            <person name="Thrash A."/>
            <person name="Conover J.L."/>
            <person name="Sanders W.S."/>
            <person name="Peterson D.G."/>
            <person name="Frelichowski J.E."/>
            <person name="Scheffler J.A."/>
            <person name="Scheffler B.E."/>
            <person name="Wendel J.F."/>
        </authorList>
    </citation>
    <scope>NUCLEOTIDE SEQUENCE [LARGE SCALE GENOMIC DNA]</scope>
    <source>
        <strain evidence="2">157</strain>
        <tissue evidence="2">Leaf</tissue>
    </source>
</reference>
<accession>A0A7J8M262</accession>
<proteinExistence type="predicted"/>
<keyword evidence="3" id="KW-1185">Reference proteome</keyword>
<dbReference type="EMBL" id="JABEZX010000006">
    <property type="protein sequence ID" value="MBA0558776.1"/>
    <property type="molecule type" value="Genomic_DNA"/>
</dbReference>